<dbReference type="SUPFAM" id="SSF81606">
    <property type="entry name" value="PP2C-like"/>
    <property type="match status" value="1"/>
</dbReference>
<sequence>MKVSIDYLIIPKDGEQQSGDAVFTRRIDGVDLFVVIDALGHGDRAAETSAVGLDALAESSPTASVSELIDLLHTRLRGTRGAAAMVCVCKDGKLEGCSVGNVELLSLGTRIPWVPSPGILGASLRRTRLFEVQLTPGDRLILLSDGVSPRIDPSALRGQNAKEACRTLMSKYRRPHDDATVMVADIEP</sequence>
<dbReference type="OrthoDB" id="5382142at2"/>
<organism evidence="2 3">
    <name type="scientific">Chondromyces crocatus</name>
    <dbReference type="NCBI Taxonomy" id="52"/>
    <lineage>
        <taxon>Bacteria</taxon>
        <taxon>Pseudomonadati</taxon>
        <taxon>Myxococcota</taxon>
        <taxon>Polyangia</taxon>
        <taxon>Polyangiales</taxon>
        <taxon>Polyangiaceae</taxon>
        <taxon>Chondromyces</taxon>
    </lineage>
</organism>
<feature type="domain" description="PPM-type phosphatase" evidence="1">
    <location>
        <begin position="2"/>
        <end position="186"/>
    </location>
</feature>
<dbReference type="Gene3D" id="3.60.40.10">
    <property type="entry name" value="PPM-type phosphatase domain"/>
    <property type="match status" value="1"/>
</dbReference>
<dbReference type="RefSeq" id="WP_050432705.1">
    <property type="nucleotide sequence ID" value="NZ_CP012159.1"/>
</dbReference>
<proteinExistence type="predicted"/>
<accession>A0A0K1EJH0</accession>
<reference evidence="2 3" key="1">
    <citation type="submission" date="2015-07" db="EMBL/GenBank/DDBJ databases">
        <title>Genome analysis of myxobacterium Chondromyces crocatus Cm c5 reveals a high potential for natural compound synthesis and the genetic basis for the loss of fruiting body formation.</title>
        <authorList>
            <person name="Zaburannyi N."/>
            <person name="Bunk B."/>
            <person name="Maier J."/>
            <person name="Overmann J."/>
            <person name="Mueller R."/>
        </authorList>
    </citation>
    <scope>NUCLEOTIDE SEQUENCE [LARGE SCALE GENOMIC DNA]</scope>
    <source>
        <strain evidence="2 3">Cm c5</strain>
    </source>
</reference>
<evidence type="ECO:0000313" key="3">
    <source>
        <dbReference type="Proteomes" id="UP000067626"/>
    </source>
</evidence>
<dbReference type="Pfam" id="PF07228">
    <property type="entry name" value="SpoIIE"/>
    <property type="match status" value="1"/>
</dbReference>
<dbReference type="InterPro" id="IPR036457">
    <property type="entry name" value="PPM-type-like_dom_sf"/>
</dbReference>
<evidence type="ECO:0000313" key="2">
    <source>
        <dbReference type="EMBL" id="AKT40822.1"/>
    </source>
</evidence>
<dbReference type="PANTHER" id="PTHR35801">
    <property type="entry name" value="PHOSPHOSERINE PHOSPHATASE RSBX"/>
    <property type="match status" value="1"/>
</dbReference>
<dbReference type="PANTHER" id="PTHR35801:SF1">
    <property type="entry name" value="PHOSPHOSERINE PHOSPHATASE RSBX"/>
    <property type="match status" value="1"/>
</dbReference>
<keyword evidence="3" id="KW-1185">Reference proteome</keyword>
<dbReference type="Proteomes" id="UP000067626">
    <property type="component" value="Chromosome"/>
</dbReference>
<dbReference type="STRING" id="52.CMC5_049770"/>
<gene>
    <name evidence="2" type="ORF">CMC5_049770</name>
</gene>
<evidence type="ECO:0000259" key="1">
    <source>
        <dbReference type="SMART" id="SM00331"/>
    </source>
</evidence>
<dbReference type="EMBL" id="CP012159">
    <property type="protein sequence ID" value="AKT40822.1"/>
    <property type="molecule type" value="Genomic_DNA"/>
</dbReference>
<dbReference type="InterPro" id="IPR001932">
    <property type="entry name" value="PPM-type_phosphatase-like_dom"/>
</dbReference>
<dbReference type="AlphaFoldDB" id="A0A0K1EJH0"/>
<dbReference type="KEGG" id="ccro:CMC5_049770"/>
<name>A0A0K1EJH0_CHOCO</name>
<dbReference type="InterPro" id="IPR039248">
    <property type="entry name" value="Ptase_RsbX"/>
</dbReference>
<dbReference type="SMART" id="SM00331">
    <property type="entry name" value="PP2C_SIG"/>
    <property type="match status" value="1"/>
</dbReference>
<protein>
    <recommendedName>
        <fullName evidence="1">PPM-type phosphatase domain-containing protein</fullName>
    </recommendedName>
</protein>